<dbReference type="EMBL" id="BNBA01000024">
    <property type="protein sequence ID" value="GHH57154.1"/>
    <property type="molecule type" value="Genomic_DNA"/>
</dbReference>
<dbReference type="AlphaFoldDB" id="A0A919FA14"/>
<dbReference type="Proteomes" id="UP000623958">
    <property type="component" value="Unassembled WGS sequence"/>
</dbReference>
<keyword evidence="1" id="KW-0732">Signal</keyword>
<dbReference type="GO" id="GO:0030288">
    <property type="term" value="C:outer membrane-bounded periplasmic space"/>
    <property type="evidence" value="ECO:0007669"/>
    <property type="project" value="InterPro"/>
</dbReference>
<feature type="signal peptide" evidence="1">
    <location>
        <begin position="1"/>
        <end position="29"/>
    </location>
</feature>
<dbReference type="RefSeq" id="WP_140726808.1">
    <property type="nucleotide sequence ID" value="NZ_BNBA01000024.1"/>
</dbReference>
<name>A0A919FA14_9XANT</name>
<accession>A0A919FA14</accession>
<reference evidence="2" key="2">
    <citation type="submission" date="2020-09" db="EMBL/GenBank/DDBJ databases">
        <authorList>
            <person name="Sun Q."/>
            <person name="Ohkuma M."/>
        </authorList>
    </citation>
    <scope>NUCLEOTIDE SEQUENCE</scope>
    <source>
        <strain evidence="2">JCM 13306</strain>
    </source>
</reference>
<comment type="caution">
    <text evidence="2">The sequence shown here is derived from an EMBL/GenBank/DDBJ whole genome shotgun (WGS) entry which is preliminary data.</text>
</comment>
<evidence type="ECO:0000313" key="3">
    <source>
        <dbReference type="Proteomes" id="UP000623958"/>
    </source>
</evidence>
<proteinExistence type="predicted"/>
<evidence type="ECO:0000256" key="1">
    <source>
        <dbReference type="SAM" id="SignalP"/>
    </source>
</evidence>
<reference evidence="2" key="1">
    <citation type="journal article" date="2014" name="Int. J. Syst. Evol. Microbiol.">
        <title>Complete genome sequence of Corynebacterium casei LMG S-19264T (=DSM 44701T), isolated from a smear-ripened cheese.</title>
        <authorList>
            <consortium name="US DOE Joint Genome Institute (JGI-PGF)"/>
            <person name="Walter F."/>
            <person name="Albersmeier A."/>
            <person name="Kalinowski J."/>
            <person name="Ruckert C."/>
        </authorList>
    </citation>
    <scope>NUCLEOTIDE SEQUENCE</scope>
    <source>
        <strain evidence="2">JCM 13306</strain>
    </source>
</reference>
<organism evidence="2 3">
    <name type="scientific">Xanthomonas boreopolis</name>
    <dbReference type="NCBI Taxonomy" id="86183"/>
    <lineage>
        <taxon>Bacteria</taxon>
        <taxon>Pseudomonadati</taxon>
        <taxon>Pseudomonadota</taxon>
        <taxon>Gammaproteobacteria</taxon>
        <taxon>Lysobacterales</taxon>
        <taxon>Lysobacteraceae</taxon>
        <taxon>Xanthomonas</taxon>
    </lineage>
</organism>
<evidence type="ECO:0000313" key="2">
    <source>
        <dbReference type="EMBL" id="GHH57154.1"/>
    </source>
</evidence>
<dbReference type="Pfam" id="PF03783">
    <property type="entry name" value="CsgG"/>
    <property type="match status" value="1"/>
</dbReference>
<dbReference type="InterPro" id="IPR005534">
    <property type="entry name" value="Curli_assmbl/transp-comp_CsgG"/>
</dbReference>
<keyword evidence="3" id="KW-1185">Reference proteome</keyword>
<feature type="chain" id="PRO_5037987630" description="Curli production assembly/transport component CsgG" evidence="1">
    <location>
        <begin position="30"/>
        <end position="329"/>
    </location>
</feature>
<gene>
    <name evidence="2" type="ORF">GCM10009090_27890</name>
</gene>
<sequence length="329" mass="33463">MSRSISASAALMGSVLGVVLAAVSPPASAGFKDAFTKKGTAQEQRKQAEAQIPVCSKNLGSISIIEPEDGVDWWTGQQLPAPSKLIKVFVSKSRCFTLVDRGAGMAAAQYERDLAAQGDLRVKSNVGKGQIKAADYVMVPDLISHNSDAGGNAIGGLLGGLVGGKAGALLGGLNLKSKTADVTLTVTDVRSSEQVATAEGNAKKTDLGWGAGGGLFGGGGLGGMGAGGYANTEIGQVITLAYLQAFTDIVGQLGGLSENPAATNAQQAVTVTKPGRLLANAKGSGAPVRSLDPGMMLYPTGNKDGVMWEVEDELGNKGWVSSTLVELSK</sequence>
<evidence type="ECO:0008006" key="4">
    <source>
        <dbReference type="Google" id="ProtNLM"/>
    </source>
</evidence>
<protein>
    <recommendedName>
        <fullName evidence="4">Curli production assembly/transport component CsgG</fullName>
    </recommendedName>
</protein>